<dbReference type="InterPro" id="IPR051056">
    <property type="entry name" value="Glycosyl_Hydrolase_73"/>
</dbReference>
<dbReference type="CDD" id="cd00118">
    <property type="entry name" value="LysM"/>
    <property type="match status" value="1"/>
</dbReference>
<dbReference type="PANTHER" id="PTHR33308:SF9">
    <property type="entry name" value="PEPTIDOGLYCAN HYDROLASE FLGJ"/>
    <property type="match status" value="1"/>
</dbReference>
<sequence>MLKRLITVCLIAISGATFGQSAAQRYIELYKQDAVKKMNEYGVPASIILGVAMHESGSGTSKIAKYLNNHFGVKGRNDSKDIRSAYKGYDSVSQSYDDFIGILKSHVQFSRLFEKYNDYDYKSWARGIQRGGYAHSSTWASQVMAIIKKYNLWQYDNRPDSSELAYLKPAQNLVSENEIPETYRVKSGDTLNIIAKRFGTTAQAIKNKNGLRSNILQIGQRLSL</sequence>
<comment type="caution">
    <text evidence="7">The sequence shown here is derived from an EMBL/GenBank/DDBJ whole genome shotgun (WGS) entry which is preliminary data.</text>
</comment>
<feature type="domain" description="LysM" evidence="6">
    <location>
        <begin position="181"/>
        <end position="224"/>
    </location>
</feature>
<evidence type="ECO:0000256" key="2">
    <source>
        <dbReference type="ARBA" id="ARBA00022638"/>
    </source>
</evidence>
<feature type="signal peptide" evidence="5">
    <location>
        <begin position="1"/>
        <end position="19"/>
    </location>
</feature>
<evidence type="ECO:0000256" key="4">
    <source>
        <dbReference type="ARBA" id="ARBA00032108"/>
    </source>
</evidence>
<evidence type="ECO:0000259" key="6">
    <source>
        <dbReference type="PROSITE" id="PS51782"/>
    </source>
</evidence>
<evidence type="ECO:0000256" key="5">
    <source>
        <dbReference type="SAM" id="SignalP"/>
    </source>
</evidence>
<dbReference type="SUPFAM" id="SSF54106">
    <property type="entry name" value="LysM domain"/>
    <property type="match status" value="1"/>
</dbReference>
<dbReference type="PROSITE" id="PS51782">
    <property type="entry name" value="LYSM"/>
    <property type="match status" value="1"/>
</dbReference>
<dbReference type="InterPro" id="IPR036779">
    <property type="entry name" value="LysM_dom_sf"/>
</dbReference>
<dbReference type="Pfam" id="PF01476">
    <property type="entry name" value="LysM"/>
    <property type="match status" value="1"/>
</dbReference>
<dbReference type="SMART" id="SM00047">
    <property type="entry name" value="LYZ2"/>
    <property type="match status" value="1"/>
</dbReference>
<organism evidence="7 8">
    <name type="scientific">Hufsiella arboris</name>
    <dbReference type="NCBI Taxonomy" id="2695275"/>
    <lineage>
        <taxon>Bacteria</taxon>
        <taxon>Pseudomonadati</taxon>
        <taxon>Bacteroidota</taxon>
        <taxon>Sphingobacteriia</taxon>
        <taxon>Sphingobacteriales</taxon>
        <taxon>Sphingobacteriaceae</taxon>
        <taxon>Hufsiella</taxon>
    </lineage>
</organism>
<evidence type="ECO:0000313" key="8">
    <source>
        <dbReference type="Proteomes" id="UP000466586"/>
    </source>
</evidence>
<dbReference type="SMART" id="SM00257">
    <property type="entry name" value="LysM"/>
    <property type="match status" value="1"/>
</dbReference>
<dbReference type="GO" id="GO:0042742">
    <property type="term" value="P:defense response to bacterium"/>
    <property type="evidence" value="ECO:0007669"/>
    <property type="project" value="UniProtKB-KW"/>
</dbReference>
<dbReference type="PANTHER" id="PTHR33308">
    <property type="entry name" value="PEPTIDOGLYCAN HYDROLASE FLGJ"/>
    <property type="match status" value="1"/>
</dbReference>
<dbReference type="RefSeq" id="WP_160843019.1">
    <property type="nucleotide sequence ID" value="NZ_WVHT01000001.1"/>
</dbReference>
<dbReference type="InterPro" id="IPR018392">
    <property type="entry name" value="LysM"/>
</dbReference>
<gene>
    <name evidence="7" type="ORF">GS399_02650</name>
</gene>
<dbReference type="InterPro" id="IPR002901">
    <property type="entry name" value="MGlyc_endo_b_GlcNAc-like_dom"/>
</dbReference>
<dbReference type="GO" id="GO:0031640">
    <property type="term" value="P:killing of cells of another organism"/>
    <property type="evidence" value="ECO:0007669"/>
    <property type="project" value="UniProtKB-KW"/>
</dbReference>
<keyword evidence="3" id="KW-0378">Hydrolase</keyword>
<reference evidence="7 8" key="1">
    <citation type="submission" date="2019-11" db="EMBL/GenBank/DDBJ databases">
        <title>Pedobacter sp. HMF7647 Genome sequencing and assembly.</title>
        <authorList>
            <person name="Kang H."/>
            <person name="Kim H."/>
            <person name="Joh K."/>
        </authorList>
    </citation>
    <scope>NUCLEOTIDE SEQUENCE [LARGE SCALE GENOMIC DNA]</scope>
    <source>
        <strain evidence="7 8">HMF7647</strain>
    </source>
</reference>
<protein>
    <recommendedName>
        <fullName evidence="4">Peptidoglycan hydrolase</fullName>
    </recommendedName>
</protein>
<dbReference type="Proteomes" id="UP000466586">
    <property type="component" value="Unassembled WGS sequence"/>
</dbReference>
<dbReference type="Pfam" id="PF01832">
    <property type="entry name" value="Glucosaminidase"/>
    <property type="match status" value="1"/>
</dbReference>
<evidence type="ECO:0000256" key="1">
    <source>
        <dbReference type="ARBA" id="ARBA00022529"/>
    </source>
</evidence>
<keyword evidence="1" id="KW-0929">Antimicrobial</keyword>
<proteinExistence type="predicted"/>
<keyword evidence="2" id="KW-0081">Bacteriolytic enzyme</keyword>
<dbReference type="EMBL" id="WVHT01000001">
    <property type="protein sequence ID" value="MXV49855.1"/>
    <property type="molecule type" value="Genomic_DNA"/>
</dbReference>
<evidence type="ECO:0000256" key="3">
    <source>
        <dbReference type="ARBA" id="ARBA00022801"/>
    </source>
</evidence>
<name>A0A7K1Y5I8_9SPHI</name>
<feature type="chain" id="PRO_5029473267" description="Peptidoglycan hydrolase" evidence="5">
    <location>
        <begin position="20"/>
        <end position="224"/>
    </location>
</feature>
<dbReference type="Gene3D" id="1.10.530.10">
    <property type="match status" value="1"/>
</dbReference>
<accession>A0A7K1Y5I8</accession>
<dbReference type="Gene3D" id="3.10.350.10">
    <property type="entry name" value="LysM domain"/>
    <property type="match status" value="1"/>
</dbReference>
<keyword evidence="8" id="KW-1185">Reference proteome</keyword>
<dbReference type="GO" id="GO:0004040">
    <property type="term" value="F:amidase activity"/>
    <property type="evidence" value="ECO:0007669"/>
    <property type="project" value="InterPro"/>
</dbReference>
<keyword evidence="5" id="KW-0732">Signal</keyword>
<dbReference type="AlphaFoldDB" id="A0A7K1Y5I8"/>
<evidence type="ECO:0000313" key="7">
    <source>
        <dbReference type="EMBL" id="MXV49855.1"/>
    </source>
</evidence>